<reference evidence="4 5" key="1">
    <citation type="submission" date="2014-04" db="EMBL/GenBank/DDBJ databases">
        <authorList>
            <consortium name="DOE Joint Genome Institute"/>
            <person name="Kuo A."/>
            <person name="Tarkka M."/>
            <person name="Buscot F."/>
            <person name="Kohler A."/>
            <person name="Nagy L.G."/>
            <person name="Floudas D."/>
            <person name="Copeland A."/>
            <person name="Barry K.W."/>
            <person name="Cichocki N."/>
            <person name="Veneault-Fourrey C."/>
            <person name="LaButti K."/>
            <person name="Lindquist E.A."/>
            <person name="Lipzen A."/>
            <person name="Lundell T."/>
            <person name="Morin E."/>
            <person name="Murat C."/>
            <person name="Sun H."/>
            <person name="Tunlid A."/>
            <person name="Henrissat B."/>
            <person name="Grigoriev I.V."/>
            <person name="Hibbett D.S."/>
            <person name="Martin F."/>
            <person name="Nordberg H.P."/>
            <person name="Cantor M.N."/>
            <person name="Hua S.X."/>
        </authorList>
    </citation>
    <scope>NUCLEOTIDE SEQUENCE [LARGE SCALE GENOMIC DNA]</scope>
    <source>
        <strain evidence="4 5">F 1598</strain>
    </source>
</reference>
<dbReference type="GO" id="GO:0016973">
    <property type="term" value="P:poly(A)+ mRNA export from nucleus"/>
    <property type="evidence" value="ECO:0007669"/>
    <property type="project" value="TreeGrafter"/>
</dbReference>
<feature type="compositionally biased region" description="Low complexity" evidence="2">
    <location>
        <begin position="54"/>
        <end position="67"/>
    </location>
</feature>
<feature type="compositionally biased region" description="Low complexity" evidence="2">
    <location>
        <begin position="97"/>
        <end position="118"/>
    </location>
</feature>
<dbReference type="FunCoup" id="A0A0C3FGK7">
    <property type="interactions" value="685"/>
</dbReference>
<dbReference type="OrthoDB" id="445357at2759"/>
<accession>A0A0C3FGK7</accession>
<evidence type="ECO:0000313" key="4">
    <source>
        <dbReference type="EMBL" id="KIM78964.1"/>
    </source>
</evidence>
<dbReference type="STRING" id="765440.A0A0C3FGK7"/>
<feature type="compositionally biased region" description="Pro residues" evidence="2">
    <location>
        <begin position="119"/>
        <end position="129"/>
    </location>
</feature>
<proteinExistence type="predicted"/>
<organism evidence="4 5">
    <name type="scientific">Piloderma croceum (strain F 1598)</name>
    <dbReference type="NCBI Taxonomy" id="765440"/>
    <lineage>
        <taxon>Eukaryota</taxon>
        <taxon>Fungi</taxon>
        <taxon>Dikarya</taxon>
        <taxon>Basidiomycota</taxon>
        <taxon>Agaricomycotina</taxon>
        <taxon>Agaricomycetes</taxon>
        <taxon>Agaricomycetidae</taxon>
        <taxon>Atheliales</taxon>
        <taxon>Atheliaceae</taxon>
        <taxon>Piloderma</taxon>
    </lineage>
</organism>
<dbReference type="Proteomes" id="UP000054166">
    <property type="component" value="Unassembled WGS sequence"/>
</dbReference>
<reference evidence="5" key="2">
    <citation type="submission" date="2015-01" db="EMBL/GenBank/DDBJ databases">
        <title>Evolutionary Origins and Diversification of the Mycorrhizal Mutualists.</title>
        <authorList>
            <consortium name="DOE Joint Genome Institute"/>
            <consortium name="Mycorrhizal Genomics Consortium"/>
            <person name="Kohler A."/>
            <person name="Kuo A."/>
            <person name="Nagy L.G."/>
            <person name="Floudas D."/>
            <person name="Copeland A."/>
            <person name="Barry K.W."/>
            <person name="Cichocki N."/>
            <person name="Veneault-Fourrey C."/>
            <person name="LaButti K."/>
            <person name="Lindquist E.A."/>
            <person name="Lipzen A."/>
            <person name="Lundell T."/>
            <person name="Morin E."/>
            <person name="Murat C."/>
            <person name="Riley R."/>
            <person name="Ohm R."/>
            <person name="Sun H."/>
            <person name="Tunlid A."/>
            <person name="Henrissat B."/>
            <person name="Grigoriev I.V."/>
            <person name="Hibbett D.S."/>
            <person name="Martin F."/>
        </authorList>
    </citation>
    <scope>NUCLEOTIDE SEQUENCE [LARGE SCALE GENOMIC DNA]</scope>
    <source>
        <strain evidence="5">F 1598</strain>
    </source>
</reference>
<feature type="compositionally biased region" description="Acidic residues" evidence="2">
    <location>
        <begin position="73"/>
        <end position="83"/>
    </location>
</feature>
<dbReference type="InterPro" id="IPR040746">
    <property type="entry name" value="THO1_MOS11_C"/>
</dbReference>
<feature type="domain" description="THO1-MOS11 C-terminal" evidence="3">
    <location>
        <begin position="138"/>
        <end position="157"/>
    </location>
</feature>
<evidence type="ECO:0000313" key="5">
    <source>
        <dbReference type="Proteomes" id="UP000054166"/>
    </source>
</evidence>
<feature type="compositionally biased region" description="Polar residues" evidence="2">
    <location>
        <begin position="168"/>
        <end position="184"/>
    </location>
</feature>
<gene>
    <name evidence="4" type="ORF">PILCRDRAFT_581165</name>
</gene>
<dbReference type="PANTHER" id="PTHR46551:SF1">
    <property type="entry name" value="SAP DOMAIN-CONTAINING RIBONUCLEOPROTEIN"/>
    <property type="match status" value="1"/>
</dbReference>
<dbReference type="GO" id="GO:0005634">
    <property type="term" value="C:nucleus"/>
    <property type="evidence" value="ECO:0007669"/>
    <property type="project" value="TreeGrafter"/>
</dbReference>
<feature type="region of interest" description="Disordered" evidence="2">
    <location>
        <begin position="51"/>
        <end position="187"/>
    </location>
</feature>
<evidence type="ECO:0000259" key="3">
    <source>
        <dbReference type="Pfam" id="PF18592"/>
    </source>
</evidence>
<name>A0A0C3FGK7_PILCF</name>
<evidence type="ECO:0000256" key="1">
    <source>
        <dbReference type="ARBA" id="ARBA00022553"/>
    </source>
</evidence>
<dbReference type="AlphaFoldDB" id="A0A0C3FGK7"/>
<dbReference type="InParanoid" id="A0A0C3FGK7"/>
<keyword evidence="5" id="KW-1185">Reference proteome</keyword>
<sequence>MSEAKLKSLKVIDLKDILAKASVSVPAKANKQDLIARVLASPAALDVYNKQQNPTSAAPVSAAATDDLLAPPEDFDWEGDETGPTDVPSSKQPAPAPARAAKPPSKAAAKPAPSARKPAPVPAVTPPTEPVADTSAIVDEELEKRKKRAARFGVPLVETPKSRPSPAKQGSNTPRTATTRTIVSDESDKLQARAARFGIIKPAESRIGKKRSVEEVVDAEELERRKKRAERFGIPSVA</sequence>
<dbReference type="InterPro" id="IPR052240">
    <property type="entry name" value="SAP_domain_ribonucleoprotein"/>
</dbReference>
<keyword evidence="1" id="KW-0597">Phosphoprotein</keyword>
<dbReference type="Pfam" id="PF18592">
    <property type="entry name" value="Tho1_MOS11_C"/>
    <property type="match status" value="1"/>
</dbReference>
<dbReference type="HOGENOM" id="CLU_096889_0_0_1"/>
<evidence type="ECO:0000256" key="2">
    <source>
        <dbReference type="SAM" id="MobiDB-lite"/>
    </source>
</evidence>
<dbReference type="PANTHER" id="PTHR46551">
    <property type="entry name" value="SAP DOMAIN-CONTAINING RIBONUCLEOPROTEIN"/>
    <property type="match status" value="1"/>
</dbReference>
<protein>
    <recommendedName>
        <fullName evidence="3">THO1-MOS11 C-terminal domain-containing protein</fullName>
    </recommendedName>
</protein>
<dbReference type="EMBL" id="KN833013">
    <property type="protein sequence ID" value="KIM78964.1"/>
    <property type="molecule type" value="Genomic_DNA"/>
</dbReference>